<dbReference type="Proteomes" id="UP001049176">
    <property type="component" value="Chromosome 6"/>
</dbReference>
<proteinExistence type="predicted"/>
<dbReference type="KEGG" id="more:E1B28_010383"/>
<organism evidence="1 2">
    <name type="scientific">Marasmius oreades</name>
    <name type="common">fairy-ring Marasmius</name>
    <dbReference type="NCBI Taxonomy" id="181124"/>
    <lineage>
        <taxon>Eukaryota</taxon>
        <taxon>Fungi</taxon>
        <taxon>Dikarya</taxon>
        <taxon>Basidiomycota</taxon>
        <taxon>Agaricomycotina</taxon>
        <taxon>Agaricomycetes</taxon>
        <taxon>Agaricomycetidae</taxon>
        <taxon>Agaricales</taxon>
        <taxon>Marasmiineae</taxon>
        <taxon>Marasmiaceae</taxon>
        <taxon>Marasmius</taxon>
    </lineage>
</organism>
<dbReference type="OrthoDB" id="2929157at2759"/>
<evidence type="ECO:0000313" key="1">
    <source>
        <dbReference type="EMBL" id="KAG7091340.1"/>
    </source>
</evidence>
<dbReference type="GeneID" id="66079459"/>
<name>A0A9P7URQ3_9AGAR</name>
<keyword evidence="2" id="KW-1185">Reference proteome</keyword>
<comment type="caution">
    <text evidence="1">The sequence shown here is derived from an EMBL/GenBank/DDBJ whole genome shotgun (WGS) entry which is preliminary data.</text>
</comment>
<reference evidence="1" key="1">
    <citation type="journal article" date="2021" name="Genome Biol. Evol.">
        <title>The assembled and annotated genome of the fairy-ring fungus Marasmius oreades.</title>
        <authorList>
            <person name="Hiltunen M."/>
            <person name="Ament-Velasquez S.L."/>
            <person name="Johannesson H."/>
        </authorList>
    </citation>
    <scope>NUCLEOTIDE SEQUENCE</scope>
    <source>
        <strain evidence="1">03SP1</strain>
    </source>
</reference>
<sequence>MPASFVNDLLCGAASDPYITPPAEFALVLNRNKQPINLTKALPHDGLIQSDFINEKMSSIVAHTTSLSLLSDSDTTTTPAWSSCISVVLDERSMRDKTCVVVKTVRRAGREDGVVCVRIPFTLTGCLFGIHTGLGLALDAMVAGADEGGVFRL</sequence>
<evidence type="ECO:0000313" key="2">
    <source>
        <dbReference type="Proteomes" id="UP001049176"/>
    </source>
</evidence>
<protein>
    <submittedName>
        <fullName evidence="1">Uncharacterized protein</fullName>
    </submittedName>
</protein>
<accession>A0A9P7URQ3</accession>
<gene>
    <name evidence="1" type="ORF">E1B28_010383</name>
</gene>
<dbReference type="RefSeq" id="XP_043007810.1">
    <property type="nucleotide sequence ID" value="XM_043155344.1"/>
</dbReference>
<dbReference type="EMBL" id="CM032186">
    <property type="protein sequence ID" value="KAG7091340.1"/>
    <property type="molecule type" value="Genomic_DNA"/>
</dbReference>
<dbReference type="AlphaFoldDB" id="A0A9P7URQ3"/>